<dbReference type="AlphaFoldDB" id="A0A8K0P5Z3"/>
<organism evidence="2 3">
    <name type="scientific">Ladona fulva</name>
    <name type="common">Scarce chaser dragonfly</name>
    <name type="synonym">Libellula fulva</name>
    <dbReference type="NCBI Taxonomy" id="123851"/>
    <lineage>
        <taxon>Eukaryota</taxon>
        <taxon>Metazoa</taxon>
        <taxon>Ecdysozoa</taxon>
        <taxon>Arthropoda</taxon>
        <taxon>Hexapoda</taxon>
        <taxon>Insecta</taxon>
        <taxon>Pterygota</taxon>
        <taxon>Palaeoptera</taxon>
        <taxon>Odonata</taxon>
        <taxon>Epiprocta</taxon>
        <taxon>Anisoptera</taxon>
        <taxon>Libelluloidea</taxon>
        <taxon>Libellulidae</taxon>
        <taxon>Ladona</taxon>
    </lineage>
</organism>
<dbReference type="GO" id="GO:0005664">
    <property type="term" value="C:nuclear origin of replication recognition complex"/>
    <property type="evidence" value="ECO:0007669"/>
    <property type="project" value="TreeGrafter"/>
</dbReference>
<dbReference type="GO" id="GO:0003688">
    <property type="term" value="F:DNA replication origin binding"/>
    <property type="evidence" value="ECO:0007669"/>
    <property type="project" value="TreeGrafter"/>
</dbReference>
<reference evidence="2" key="1">
    <citation type="submission" date="2013-04" db="EMBL/GenBank/DDBJ databases">
        <authorList>
            <person name="Qu J."/>
            <person name="Murali S.C."/>
            <person name="Bandaranaike D."/>
            <person name="Bellair M."/>
            <person name="Blankenburg K."/>
            <person name="Chao H."/>
            <person name="Dinh H."/>
            <person name="Doddapaneni H."/>
            <person name="Downs B."/>
            <person name="Dugan-Rocha S."/>
            <person name="Elkadiri S."/>
            <person name="Gnanaolivu R.D."/>
            <person name="Hernandez B."/>
            <person name="Javaid M."/>
            <person name="Jayaseelan J.C."/>
            <person name="Lee S."/>
            <person name="Li M."/>
            <person name="Ming W."/>
            <person name="Munidasa M."/>
            <person name="Muniz J."/>
            <person name="Nguyen L."/>
            <person name="Ongeri F."/>
            <person name="Osuji N."/>
            <person name="Pu L.-L."/>
            <person name="Puazo M."/>
            <person name="Qu C."/>
            <person name="Quiroz J."/>
            <person name="Raj R."/>
            <person name="Weissenberger G."/>
            <person name="Xin Y."/>
            <person name="Zou X."/>
            <person name="Han Y."/>
            <person name="Richards S."/>
            <person name="Worley K."/>
            <person name="Muzny D."/>
            <person name="Gibbs R."/>
        </authorList>
    </citation>
    <scope>NUCLEOTIDE SEQUENCE</scope>
    <source>
        <strain evidence="2">Sampled in the wild</strain>
    </source>
</reference>
<dbReference type="GO" id="GO:0006260">
    <property type="term" value="P:DNA replication"/>
    <property type="evidence" value="ECO:0007669"/>
    <property type="project" value="InterPro"/>
</dbReference>
<evidence type="ECO:0000313" key="3">
    <source>
        <dbReference type="Proteomes" id="UP000792457"/>
    </source>
</evidence>
<evidence type="ECO:0000259" key="1">
    <source>
        <dbReference type="Pfam" id="PF24882"/>
    </source>
</evidence>
<dbReference type="EMBL" id="KZ308798">
    <property type="protein sequence ID" value="KAG8234337.1"/>
    <property type="molecule type" value="Genomic_DNA"/>
</dbReference>
<proteinExistence type="predicted"/>
<reference evidence="2" key="2">
    <citation type="submission" date="2017-10" db="EMBL/GenBank/DDBJ databases">
        <title>Ladona fulva Genome sequencing and assembly.</title>
        <authorList>
            <person name="Murali S."/>
            <person name="Richards S."/>
            <person name="Bandaranaike D."/>
            <person name="Bellair M."/>
            <person name="Blankenburg K."/>
            <person name="Chao H."/>
            <person name="Dinh H."/>
            <person name="Doddapaneni H."/>
            <person name="Dugan-Rocha S."/>
            <person name="Elkadiri S."/>
            <person name="Gnanaolivu R."/>
            <person name="Hernandez B."/>
            <person name="Skinner E."/>
            <person name="Javaid M."/>
            <person name="Lee S."/>
            <person name="Li M."/>
            <person name="Ming W."/>
            <person name="Munidasa M."/>
            <person name="Muniz J."/>
            <person name="Nguyen L."/>
            <person name="Hughes D."/>
            <person name="Osuji N."/>
            <person name="Pu L.-L."/>
            <person name="Puazo M."/>
            <person name="Qu C."/>
            <person name="Quiroz J."/>
            <person name="Raj R."/>
            <person name="Weissenberger G."/>
            <person name="Xin Y."/>
            <person name="Zou X."/>
            <person name="Han Y."/>
            <person name="Worley K."/>
            <person name="Muzny D."/>
            <person name="Gibbs R."/>
        </authorList>
    </citation>
    <scope>NUCLEOTIDE SEQUENCE</scope>
    <source>
        <strain evidence="2">Sampled in the wild</strain>
    </source>
</reference>
<gene>
    <name evidence="2" type="ORF">J437_LFUL014903</name>
</gene>
<comment type="caution">
    <text evidence="2">The sequence shown here is derived from an EMBL/GenBank/DDBJ whole genome shotgun (WGS) entry which is preliminary data.</text>
</comment>
<evidence type="ECO:0000313" key="2">
    <source>
        <dbReference type="EMBL" id="KAG8234337.1"/>
    </source>
</evidence>
<dbReference type="Pfam" id="PF24882">
    <property type="entry name" value="WHD_ORC2"/>
    <property type="match status" value="1"/>
</dbReference>
<feature type="domain" description="Origin recognition complex subunit 2 winged-helix" evidence="1">
    <location>
        <begin position="15"/>
        <end position="69"/>
    </location>
</feature>
<protein>
    <recommendedName>
        <fullName evidence="1">Origin recognition complex subunit 2 winged-helix domain-containing protein</fullName>
    </recommendedName>
</protein>
<sequence>MVKQSGALALSSLKSIAFRDLYWKSREAFLLSSDLALRAQLTEFLDHHMVKSRIGADGDERLTIPIDNSILQDFLDGNEAT</sequence>
<dbReference type="InterPro" id="IPR007220">
    <property type="entry name" value="ORC2"/>
</dbReference>
<dbReference type="InterPro" id="IPR056773">
    <property type="entry name" value="WHD_ORC2"/>
</dbReference>
<dbReference type="PANTHER" id="PTHR14052:SF0">
    <property type="entry name" value="ORIGIN RECOGNITION COMPLEX SUBUNIT 2"/>
    <property type="match status" value="1"/>
</dbReference>
<dbReference type="Proteomes" id="UP000792457">
    <property type="component" value="Unassembled WGS sequence"/>
</dbReference>
<name>A0A8K0P5Z3_LADFU</name>
<dbReference type="OrthoDB" id="20198at2759"/>
<accession>A0A8K0P5Z3</accession>
<keyword evidence="3" id="KW-1185">Reference proteome</keyword>
<dbReference type="PANTHER" id="PTHR14052">
    <property type="entry name" value="ORIGIN RECOGNITION COMPLEX SUBUNIT 2"/>
    <property type="match status" value="1"/>
</dbReference>